<accession>A0AAV9X4I8</accession>
<evidence type="ECO:0000256" key="1">
    <source>
        <dbReference type="SAM" id="MobiDB-lite"/>
    </source>
</evidence>
<feature type="region of interest" description="Disordered" evidence="1">
    <location>
        <begin position="37"/>
        <end position="59"/>
    </location>
</feature>
<evidence type="ECO:0000259" key="2">
    <source>
        <dbReference type="PROSITE" id="PS50181"/>
    </source>
</evidence>
<dbReference type="Proteomes" id="UP001365542">
    <property type="component" value="Unassembled WGS sequence"/>
</dbReference>
<dbReference type="InterPro" id="IPR036047">
    <property type="entry name" value="F-box-like_dom_sf"/>
</dbReference>
<feature type="domain" description="F-box" evidence="2">
    <location>
        <begin position="70"/>
        <end position="121"/>
    </location>
</feature>
<dbReference type="CDD" id="cd09917">
    <property type="entry name" value="F-box_SF"/>
    <property type="match status" value="1"/>
</dbReference>
<proteinExistence type="predicted"/>
<dbReference type="AlphaFoldDB" id="A0AAV9X4I8"/>
<dbReference type="SUPFAM" id="SSF81383">
    <property type="entry name" value="F-box domain"/>
    <property type="match status" value="1"/>
</dbReference>
<reference evidence="3 4" key="1">
    <citation type="submission" date="2019-10" db="EMBL/GenBank/DDBJ databases">
        <authorList>
            <person name="Palmer J.M."/>
        </authorList>
    </citation>
    <scope>NUCLEOTIDE SEQUENCE [LARGE SCALE GENOMIC DNA]</scope>
    <source>
        <strain evidence="3 4">TWF694</strain>
    </source>
</reference>
<dbReference type="PROSITE" id="PS50181">
    <property type="entry name" value="FBOX"/>
    <property type="match status" value="1"/>
</dbReference>
<evidence type="ECO:0000313" key="4">
    <source>
        <dbReference type="Proteomes" id="UP001365542"/>
    </source>
</evidence>
<feature type="compositionally biased region" description="Polar residues" evidence="1">
    <location>
        <begin position="39"/>
        <end position="51"/>
    </location>
</feature>
<evidence type="ECO:0000313" key="3">
    <source>
        <dbReference type="EMBL" id="KAK6535553.1"/>
    </source>
</evidence>
<sequence length="328" mass="37724">MKKFLQAVTGRLQPAPCAAAAQPVPPRNAIAPLAAHLKNPTSDNATSTPATPESDEYSYEEYIHPPPPNGNPLPHLPVELHYQILEFAHWTDHPSLAKVCRSWRHFLTHSPTILDNRYETYNRFYDEPFKLPAYTDIPKPRLHRVIEHLEVFVRNKDGILRPGRIHLFQKRDRWGGHWEYFNNSNLNTKPGFINVSQRKWIKPRCKFLEPFDYSLFKNDPILIHAGGSGGEKVAIKSIETSYRIEDTFSVFGSYFKFDETMTVGDYINEMMRGVNLEKGLPIGVGGPGRSDWDENNVIWLSVYASLQLLKYILEVRFVVTALKYDVEK</sequence>
<dbReference type="EMBL" id="JAVHJO010000010">
    <property type="protein sequence ID" value="KAK6535553.1"/>
    <property type="molecule type" value="Genomic_DNA"/>
</dbReference>
<gene>
    <name evidence="3" type="ORF">TWF694_002007</name>
</gene>
<dbReference type="InterPro" id="IPR001810">
    <property type="entry name" value="F-box_dom"/>
</dbReference>
<name>A0AAV9X4I8_9PEZI</name>
<protein>
    <recommendedName>
        <fullName evidence="2">F-box domain-containing protein</fullName>
    </recommendedName>
</protein>
<keyword evidence="4" id="KW-1185">Reference proteome</keyword>
<organism evidence="3 4">
    <name type="scientific">Orbilia ellipsospora</name>
    <dbReference type="NCBI Taxonomy" id="2528407"/>
    <lineage>
        <taxon>Eukaryota</taxon>
        <taxon>Fungi</taxon>
        <taxon>Dikarya</taxon>
        <taxon>Ascomycota</taxon>
        <taxon>Pezizomycotina</taxon>
        <taxon>Orbiliomycetes</taxon>
        <taxon>Orbiliales</taxon>
        <taxon>Orbiliaceae</taxon>
        <taxon>Orbilia</taxon>
    </lineage>
</organism>
<comment type="caution">
    <text evidence="3">The sequence shown here is derived from an EMBL/GenBank/DDBJ whole genome shotgun (WGS) entry which is preliminary data.</text>
</comment>